<sequence length="81" mass="8852">MSAPHTPSPTGSVVGPLESGVSNGSHNNESNKQDNQTAMKDVYTTENETHSPTKEEIETNEKNLQQNASYLGQLVFKLSEF</sequence>
<feature type="region of interest" description="Disordered" evidence="1">
    <location>
        <begin position="1"/>
        <end position="59"/>
    </location>
</feature>
<name>A0AAV8VBQ9_9CUCU</name>
<evidence type="ECO:0000313" key="3">
    <source>
        <dbReference type="Proteomes" id="UP001159042"/>
    </source>
</evidence>
<comment type="caution">
    <text evidence="2">The sequence shown here is derived from an EMBL/GenBank/DDBJ whole genome shotgun (WGS) entry which is preliminary data.</text>
</comment>
<evidence type="ECO:0000256" key="1">
    <source>
        <dbReference type="SAM" id="MobiDB-lite"/>
    </source>
</evidence>
<gene>
    <name evidence="2" type="ORF">NQ315_017129</name>
</gene>
<proteinExistence type="predicted"/>
<protein>
    <submittedName>
        <fullName evidence="2">Uncharacterized protein</fullName>
    </submittedName>
</protein>
<dbReference type="EMBL" id="JANEYG010000174">
    <property type="protein sequence ID" value="KAJ8911619.1"/>
    <property type="molecule type" value="Genomic_DNA"/>
</dbReference>
<reference evidence="2 3" key="1">
    <citation type="journal article" date="2023" name="Insect Mol. Biol.">
        <title>Genome sequencing provides insights into the evolution of gene families encoding plant cell wall-degrading enzymes in longhorned beetles.</title>
        <authorList>
            <person name="Shin N.R."/>
            <person name="Okamura Y."/>
            <person name="Kirsch R."/>
            <person name="Pauchet Y."/>
        </authorList>
    </citation>
    <scope>NUCLEOTIDE SEQUENCE [LARGE SCALE GENOMIC DNA]</scope>
    <source>
        <strain evidence="2">EAD_L_NR</strain>
    </source>
</reference>
<feature type="compositionally biased region" description="Polar residues" evidence="1">
    <location>
        <begin position="20"/>
        <end position="38"/>
    </location>
</feature>
<feature type="compositionally biased region" description="Basic and acidic residues" evidence="1">
    <location>
        <begin position="47"/>
        <end position="59"/>
    </location>
</feature>
<accession>A0AAV8VBQ9</accession>
<dbReference type="AlphaFoldDB" id="A0AAV8VBQ9"/>
<evidence type="ECO:0000313" key="2">
    <source>
        <dbReference type="EMBL" id="KAJ8911619.1"/>
    </source>
</evidence>
<dbReference type="Proteomes" id="UP001159042">
    <property type="component" value="Unassembled WGS sequence"/>
</dbReference>
<organism evidence="2 3">
    <name type="scientific">Exocentrus adspersus</name>
    <dbReference type="NCBI Taxonomy" id="1586481"/>
    <lineage>
        <taxon>Eukaryota</taxon>
        <taxon>Metazoa</taxon>
        <taxon>Ecdysozoa</taxon>
        <taxon>Arthropoda</taxon>
        <taxon>Hexapoda</taxon>
        <taxon>Insecta</taxon>
        <taxon>Pterygota</taxon>
        <taxon>Neoptera</taxon>
        <taxon>Endopterygota</taxon>
        <taxon>Coleoptera</taxon>
        <taxon>Polyphaga</taxon>
        <taxon>Cucujiformia</taxon>
        <taxon>Chrysomeloidea</taxon>
        <taxon>Cerambycidae</taxon>
        <taxon>Lamiinae</taxon>
        <taxon>Acanthocinini</taxon>
        <taxon>Exocentrus</taxon>
    </lineage>
</organism>
<keyword evidence="3" id="KW-1185">Reference proteome</keyword>